<evidence type="ECO:0000313" key="2">
    <source>
        <dbReference type="EMBL" id="KXZ72280.1"/>
    </source>
</evidence>
<dbReference type="Proteomes" id="UP000075544">
    <property type="component" value="Unassembled WGS sequence"/>
</dbReference>
<dbReference type="CDD" id="cd00118">
    <property type="entry name" value="LysM"/>
    <property type="match status" value="2"/>
</dbReference>
<dbReference type="EMBL" id="JRHX01000029">
    <property type="protein sequence ID" value="KXZ72280.1"/>
    <property type="molecule type" value="Genomic_DNA"/>
</dbReference>
<dbReference type="Pfam" id="PF01476">
    <property type="entry name" value="LysM"/>
    <property type="match status" value="2"/>
</dbReference>
<reference evidence="2 3" key="1">
    <citation type="journal article" date="2016" name="Sci. Rep.">
        <title>Genomic and phenotypic characterization of the species Acinetobacter venetianus.</title>
        <authorList>
            <person name="Fondi M."/>
            <person name="Maida I."/>
            <person name="Perrin E."/>
            <person name="Orlandini V."/>
            <person name="La Torre L."/>
            <person name="Bosi E."/>
            <person name="Negroni A."/>
            <person name="Zanaroli G."/>
            <person name="Fava F."/>
            <person name="Decorosi F."/>
            <person name="Giovannetti L."/>
            <person name="Viti C."/>
            <person name="Vaneechoutte M."/>
            <person name="Dijkshoorn L."/>
            <person name="Fani R."/>
        </authorList>
    </citation>
    <scope>NUCLEOTIDE SEQUENCE [LARGE SCALE GENOMIC DNA]</scope>
    <source>
        <strain evidence="2 3">LUH13518</strain>
    </source>
</reference>
<dbReference type="Gene3D" id="3.10.350.10">
    <property type="entry name" value="LysM domain"/>
    <property type="match status" value="2"/>
</dbReference>
<accession>A0A150HYM9</accession>
<evidence type="ECO:0000259" key="1">
    <source>
        <dbReference type="PROSITE" id="PS51782"/>
    </source>
</evidence>
<dbReference type="SUPFAM" id="SSF54106">
    <property type="entry name" value="LysM domain"/>
    <property type="match status" value="2"/>
</dbReference>
<dbReference type="SMART" id="SM00257">
    <property type="entry name" value="LysM"/>
    <property type="match status" value="2"/>
</dbReference>
<dbReference type="PANTHER" id="PTHR33734:SF22">
    <property type="entry name" value="MEMBRANE-BOUND LYTIC MUREIN TRANSGLYCOSYLASE D"/>
    <property type="match status" value="1"/>
</dbReference>
<proteinExistence type="predicted"/>
<evidence type="ECO:0000313" key="3">
    <source>
        <dbReference type="Proteomes" id="UP000075544"/>
    </source>
</evidence>
<sequence length="438" mass="48451">MSNIAFKLRFTYKNVDEEIPNLDYKVSFQSLVFPTTTRILDEDQTTKEGKVTKTLYTHSEKGILRVFVKGGPTKYKTYTQIFQENIEKNYFLNGATLTLPLSLMKILVTTEVKGSSKTYESDYHQVKSGENLASIAKKYNKEISLLMRNNNISDANEIKIGQKIFIGSANTSNKMMLQVAAPKEGYFIEIDYIVNVGDTLLSIARKFNLNVERIKKDNEITDVYSLCAGQRLKLINHSAKFLGLSNHKLILSKLYTEGLFPVTKVSGDYTRQISVTIGAQLWDILGASLEIGVAYDARGNWMLYYAVEDSISIDKNAINLHGGNVKKLSDDIGFSLAGSNIKTNAKHVSELTGAGYSLTNSINLGAYNVGLVHTKAKATDVDTGEMKDVRGEGAVSSMGLGTAKIKKKLPSIDHQAGMAITVPIFVYNKKEAKNKKTS</sequence>
<gene>
    <name evidence="2" type="ORF">AVENLUH13518_00668</name>
</gene>
<comment type="caution">
    <text evidence="2">The sequence shown here is derived from an EMBL/GenBank/DDBJ whole genome shotgun (WGS) entry which is preliminary data.</text>
</comment>
<feature type="domain" description="LysM" evidence="1">
    <location>
        <begin position="190"/>
        <end position="234"/>
    </location>
</feature>
<name>A0A150HYM9_9GAMM</name>
<dbReference type="AlphaFoldDB" id="A0A150HYM9"/>
<dbReference type="PATRIC" id="fig|52133.19.peg.689"/>
<dbReference type="PANTHER" id="PTHR33734">
    <property type="entry name" value="LYSM DOMAIN-CONTAINING GPI-ANCHORED PROTEIN 2"/>
    <property type="match status" value="1"/>
</dbReference>
<dbReference type="GO" id="GO:0008932">
    <property type="term" value="F:lytic endotransglycosylase activity"/>
    <property type="evidence" value="ECO:0007669"/>
    <property type="project" value="TreeGrafter"/>
</dbReference>
<feature type="domain" description="LysM" evidence="1">
    <location>
        <begin position="122"/>
        <end position="166"/>
    </location>
</feature>
<organism evidence="2 3">
    <name type="scientific">Acinetobacter venetianus</name>
    <dbReference type="NCBI Taxonomy" id="52133"/>
    <lineage>
        <taxon>Bacteria</taxon>
        <taxon>Pseudomonadati</taxon>
        <taxon>Pseudomonadota</taxon>
        <taxon>Gammaproteobacteria</taxon>
        <taxon>Moraxellales</taxon>
        <taxon>Moraxellaceae</taxon>
        <taxon>Acinetobacter</taxon>
    </lineage>
</organism>
<protein>
    <submittedName>
        <fullName evidence="2">Membrane-bound lytic murein transglycosylase D</fullName>
    </submittedName>
</protein>
<dbReference type="InterPro" id="IPR018392">
    <property type="entry name" value="LysM"/>
</dbReference>
<dbReference type="PROSITE" id="PS51782">
    <property type="entry name" value="LYSM"/>
    <property type="match status" value="2"/>
</dbReference>
<dbReference type="RefSeq" id="WP_061523985.1">
    <property type="nucleotide sequence ID" value="NZ_JRHX01000029.1"/>
</dbReference>
<dbReference type="InterPro" id="IPR036779">
    <property type="entry name" value="LysM_dom_sf"/>
</dbReference>